<accession>A0A644ZZ56</accession>
<evidence type="ECO:0000313" key="1">
    <source>
        <dbReference type="EMBL" id="MPM42834.1"/>
    </source>
</evidence>
<dbReference type="AlphaFoldDB" id="A0A644ZZ56"/>
<gene>
    <name evidence="1" type="ORF">SDC9_89506</name>
</gene>
<comment type="caution">
    <text evidence="1">The sequence shown here is derived from an EMBL/GenBank/DDBJ whole genome shotgun (WGS) entry which is preliminary data.</text>
</comment>
<reference evidence="1" key="1">
    <citation type="submission" date="2019-08" db="EMBL/GenBank/DDBJ databases">
        <authorList>
            <person name="Kucharzyk K."/>
            <person name="Murdoch R.W."/>
            <person name="Higgins S."/>
            <person name="Loffler F."/>
        </authorList>
    </citation>
    <scope>NUCLEOTIDE SEQUENCE</scope>
</reference>
<proteinExistence type="predicted"/>
<name>A0A644ZZ56_9ZZZZ</name>
<dbReference type="EMBL" id="VSSQ01009875">
    <property type="protein sequence ID" value="MPM42834.1"/>
    <property type="molecule type" value="Genomic_DNA"/>
</dbReference>
<sequence length="78" mass="9246">MKESTLRDPTKRLVSSLSKITDGRSQLLATCRQLLKLWRRKLSQPEFLVSKWMEWTSLLFMLSLKKQENMLLQAMALY</sequence>
<evidence type="ECO:0008006" key="2">
    <source>
        <dbReference type="Google" id="ProtNLM"/>
    </source>
</evidence>
<organism evidence="1">
    <name type="scientific">bioreactor metagenome</name>
    <dbReference type="NCBI Taxonomy" id="1076179"/>
    <lineage>
        <taxon>unclassified sequences</taxon>
        <taxon>metagenomes</taxon>
        <taxon>ecological metagenomes</taxon>
    </lineage>
</organism>
<protein>
    <recommendedName>
        <fullName evidence="2">TFIIS N-terminal domain-containing protein</fullName>
    </recommendedName>
</protein>